<evidence type="ECO:0000313" key="2">
    <source>
        <dbReference type="Proteomes" id="UP000785679"/>
    </source>
</evidence>
<keyword evidence="2" id="KW-1185">Reference proteome</keyword>
<evidence type="ECO:0000313" key="1">
    <source>
        <dbReference type="EMBL" id="TNV81489.1"/>
    </source>
</evidence>
<protein>
    <submittedName>
        <fullName evidence="1">Uncharacterized protein</fullName>
    </submittedName>
</protein>
<dbReference type="InterPro" id="IPR011989">
    <property type="entry name" value="ARM-like"/>
</dbReference>
<reference evidence="1" key="1">
    <citation type="submission" date="2019-06" db="EMBL/GenBank/DDBJ databases">
        <authorList>
            <person name="Zheng W."/>
        </authorList>
    </citation>
    <scope>NUCLEOTIDE SEQUENCE</scope>
    <source>
        <strain evidence="1">QDHG01</strain>
    </source>
</reference>
<name>A0A8J8NWK1_HALGN</name>
<gene>
    <name evidence="1" type="ORF">FGO68_gene2823</name>
</gene>
<organism evidence="1 2">
    <name type="scientific">Halteria grandinella</name>
    <dbReference type="NCBI Taxonomy" id="5974"/>
    <lineage>
        <taxon>Eukaryota</taxon>
        <taxon>Sar</taxon>
        <taxon>Alveolata</taxon>
        <taxon>Ciliophora</taxon>
        <taxon>Intramacronucleata</taxon>
        <taxon>Spirotrichea</taxon>
        <taxon>Stichotrichia</taxon>
        <taxon>Sporadotrichida</taxon>
        <taxon>Halteriidae</taxon>
        <taxon>Halteria</taxon>
    </lineage>
</organism>
<dbReference type="EMBL" id="RRYP01006079">
    <property type="protein sequence ID" value="TNV81489.1"/>
    <property type="molecule type" value="Genomic_DNA"/>
</dbReference>
<proteinExistence type="predicted"/>
<comment type="caution">
    <text evidence="1">The sequence shown here is derived from an EMBL/GenBank/DDBJ whole genome shotgun (WGS) entry which is preliminary data.</text>
</comment>
<dbReference type="AlphaFoldDB" id="A0A8J8NWK1"/>
<dbReference type="InterPro" id="IPR016024">
    <property type="entry name" value="ARM-type_fold"/>
</dbReference>
<dbReference type="SUPFAM" id="SSF48371">
    <property type="entry name" value="ARM repeat"/>
    <property type="match status" value="1"/>
</dbReference>
<dbReference type="OrthoDB" id="338531at2759"/>
<sequence length="231" mass="25425">MIVLIVRNLSFVRSNEHHLIKCAKLIDIATSLLVDMIDAEVTYNCLDIVTNLGKHIVLGELGCGRELVDALFGMIGEAENEGVVDQCIECLRRFSLSAGNEEFLEEVRESDISNLINALLSSNVETREGCLEILCTISDRKTALKVRIAHQNRCIERLIGLIATGSQTPNEEKISKLAALTLANLNLAPSNRALIVPYEQELALIAATDEKTCKIIAEILGDLDSYQVFSK</sequence>
<dbReference type="Proteomes" id="UP000785679">
    <property type="component" value="Unassembled WGS sequence"/>
</dbReference>
<dbReference type="Gene3D" id="1.25.10.10">
    <property type="entry name" value="Leucine-rich Repeat Variant"/>
    <property type="match status" value="1"/>
</dbReference>
<accession>A0A8J8NWK1</accession>